<evidence type="ECO:0000313" key="3">
    <source>
        <dbReference type="Proteomes" id="UP001442841"/>
    </source>
</evidence>
<evidence type="ECO:0000313" key="2">
    <source>
        <dbReference type="EMBL" id="XAN06021.1"/>
    </source>
</evidence>
<proteinExistence type="predicted"/>
<keyword evidence="1" id="KW-1133">Transmembrane helix</keyword>
<feature type="transmembrane region" description="Helical" evidence="1">
    <location>
        <begin position="56"/>
        <end position="81"/>
    </location>
</feature>
<keyword evidence="1" id="KW-0472">Membrane</keyword>
<keyword evidence="1" id="KW-0812">Transmembrane</keyword>
<dbReference type="EMBL" id="CP154795">
    <property type="protein sequence ID" value="XAN06021.1"/>
    <property type="molecule type" value="Genomic_DNA"/>
</dbReference>
<evidence type="ECO:0000256" key="1">
    <source>
        <dbReference type="SAM" id="Phobius"/>
    </source>
</evidence>
<reference evidence="2 3" key="1">
    <citation type="submission" date="2024-04" db="EMBL/GenBank/DDBJ databases">
        <title>Isolation of an actinomycete strain from pig manure.</title>
        <authorList>
            <person name="Gong T."/>
            <person name="Yu Z."/>
            <person name="An M."/>
            <person name="Wei C."/>
            <person name="Yang W."/>
            <person name="Liu L."/>
        </authorList>
    </citation>
    <scope>NUCLEOTIDE SEQUENCE [LARGE SCALE GENOMIC DNA]</scope>
    <source>
        <strain evidence="2 3">ZF39</strain>
    </source>
</reference>
<dbReference type="RefSeq" id="WP_425307458.1">
    <property type="nucleotide sequence ID" value="NZ_CP154795.1"/>
</dbReference>
<evidence type="ECO:0008006" key="4">
    <source>
        <dbReference type="Google" id="ProtNLM"/>
    </source>
</evidence>
<dbReference type="Proteomes" id="UP001442841">
    <property type="component" value="Chromosome"/>
</dbReference>
<protein>
    <recommendedName>
        <fullName evidence="4">PH domain-containing protein</fullName>
    </recommendedName>
</protein>
<organism evidence="2 3">
    <name type="scientific">Ammonicoccus fulvus</name>
    <dbReference type="NCBI Taxonomy" id="3138240"/>
    <lineage>
        <taxon>Bacteria</taxon>
        <taxon>Bacillati</taxon>
        <taxon>Actinomycetota</taxon>
        <taxon>Actinomycetes</taxon>
        <taxon>Propionibacteriales</taxon>
        <taxon>Propionibacteriaceae</taxon>
        <taxon>Ammonicoccus</taxon>
    </lineage>
</organism>
<accession>A0ABZ3FMZ3</accession>
<sequence>MQELPVLYDRSALEEKVAAQRSRVTFGFVSAGISVVLLVAVVLWNQFGRTGEPSMVWAMIQWVLVWAAVSGVVILGFNIVWLTRLRAGVRQVGEGLAFLMSGRGIHHANGTLAWPEITSLVAAKGKVGQGHQLRIEGADGSSVVFPLEGLGLLPGTLDAATRAYSSGHHAVDLSALKA</sequence>
<name>A0ABZ3FMZ3_9ACTN</name>
<keyword evidence="3" id="KW-1185">Reference proteome</keyword>
<feature type="transmembrane region" description="Helical" evidence="1">
    <location>
        <begin position="24"/>
        <end position="44"/>
    </location>
</feature>
<gene>
    <name evidence="2" type="ORF">AADG42_01425</name>
</gene>